<dbReference type="InterPro" id="IPR021122">
    <property type="entry name" value="RNA_ligase_dom_REL/Rnl2"/>
</dbReference>
<dbReference type="AlphaFoldDB" id="A0A7S4MS30"/>
<dbReference type="PANTHER" id="PTHR43883:SF1">
    <property type="entry name" value="GLUCONOKINASE"/>
    <property type="match status" value="1"/>
</dbReference>
<protein>
    <recommendedName>
        <fullName evidence="2">RNA ligase domain-containing protein</fullName>
    </recommendedName>
</protein>
<dbReference type="InterPro" id="IPR052732">
    <property type="entry name" value="Cell-binding_unc_protein"/>
</dbReference>
<feature type="region of interest" description="Disordered" evidence="1">
    <location>
        <begin position="670"/>
        <end position="729"/>
    </location>
</feature>
<evidence type="ECO:0000256" key="1">
    <source>
        <dbReference type="SAM" id="MobiDB-lite"/>
    </source>
</evidence>
<proteinExistence type="predicted"/>
<feature type="compositionally biased region" description="Polar residues" evidence="1">
    <location>
        <begin position="9"/>
        <end position="20"/>
    </location>
</feature>
<feature type="region of interest" description="Disordered" evidence="1">
    <location>
        <begin position="84"/>
        <end position="110"/>
    </location>
</feature>
<sequence length="918" mass="99079">MSSKKDETGSAQQTSASVRRQTAADVVAASCRRDLEAAESLILGGELYSLAISTEKGKQKRSSKDPDGADRILAGAEKVLCCGASPSRSRLDDDESGGDDPPPSADKSSSLADVVVLRRDAFLIRCQIEGCRSNLREVLAAADGAVDCIETLRKLNDNELDLKQGEQDDISLEARALGYKGFALVGMGSHKEALPILERSDALFRESRVGRRRNGFRSTAAAAGGNSGGVTLAERRRRRESAAVRDGLKACYNIIGATPPLPQLLKYPRTAHLFDAGGTSATEDDVVLSMDDATLRCLCDGRTRVIVEEKVDGANMGFSLCPMSGEVLVQNRNHYVSSGDHKQFSQVRPWIEAHRPELVNILSGGGGGDSRSNPRRRSGPGRLVLYGEWVAACHSIPYERLPGYFVAFDLYDDDAEKFYSRRRFHSALAGSGIPVVPTIDQGRTFGTNVARRGINNGGGKVPPAVSARASSDVRKEILRLLETKSAFRSDGGTVEGVVLRIDEQDAGGQEEEGEPPHQRDRQQQQQQHERGARWLAHRCKIVRPDFIRGCAEGHWLSRPVDKQTIDYEFSEKYLKECCVFALLYASSSAAEDDASWLPTGAEEAVHDTTDDGSSPGEEELDNASARPVAKSADSAAEETKRASDDGSKHAREEGLDKAGQDFVAVAGEEMKEKDPTAAGEDEPAGDAAVARRQDKDENSGADKKKKKAGASRADKREMKRRKDLDAQLARARRRAPRCVILCGLPGAGKSTFSENLRAGFASADGGGDHAGGGGKGGDGGGGGYTIVNQDRMGRKECVSVAGRASRGKGRVVVDRCNPTASERDEWAGILHSPPRGEIALIHFATDADTCVDRVKSRVNHETIPEGRGEGLVRAAAKRFEEPTEEERRNTYGSVDVVRTPEDARAILRRWGVDLGTDD</sequence>
<dbReference type="EMBL" id="HBKQ01022373">
    <property type="protein sequence ID" value="CAE2239370.1"/>
    <property type="molecule type" value="Transcribed_RNA"/>
</dbReference>
<gene>
    <name evidence="3" type="ORF">OAUR00152_LOCUS15194</name>
</gene>
<dbReference type="SUPFAM" id="SSF52540">
    <property type="entry name" value="P-loop containing nucleoside triphosphate hydrolases"/>
    <property type="match status" value="1"/>
</dbReference>
<feature type="region of interest" description="Disordered" evidence="1">
    <location>
        <begin position="1"/>
        <end position="23"/>
    </location>
</feature>
<evidence type="ECO:0000259" key="2">
    <source>
        <dbReference type="Pfam" id="PF09414"/>
    </source>
</evidence>
<dbReference type="Gene3D" id="3.30.470.30">
    <property type="entry name" value="DNA ligase/mRNA capping enzyme"/>
    <property type="match status" value="1"/>
</dbReference>
<dbReference type="Gene3D" id="3.40.50.300">
    <property type="entry name" value="P-loop containing nucleotide triphosphate hydrolases"/>
    <property type="match status" value="1"/>
</dbReference>
<evidence type="ECO:0000313" key="3">
    <source>
        <dbReference type="EMBL" id="CAE2239370.1"/>
    </source>
</evidence>
<feature type="domain" description="RNA ligase" evidence="2">
    <location>
        <begin position="304"/>
        <end position="504"/>
    </location>
</feature>
<name>A0A7S4MS30_9STRA</name>
<dbReference type="InterPro" id="IPR027417">
    <property type="entry name" value="P-loop_NTPase"/>
</dbReference>
<feature type="region of interest" description="Disordered" evidence="1">
    <location>
        <begin position="603"/>
        <end position="658"/>
    </location>
</feature>
<reference evidence="3" key="1">
    <citation type="submission" date="2021-01" db="EMBL/GenBank/DDBJ databases">
        <authorList>
            <person name="Corre E."/>
            <person name="Pelletier E."/>
            <person name="Niang G."/>
            <person name="Scheremetjew M."/>
            <person name="Finn R."/>
            <person name="Kale V."/>
            <person name="Holt S."/>
            <person name="Cochrane G."/>
            <person name="Meng A."/>
            <person name="Brown T."/>
            <person name="Cohen L."/>
        </authorList>
    </citation>
    <scope>NUCLEOTIDE SEQUENCE</scope>
    <source>
        <strain evidence="3">Isolate 1302-5</strain>
    </source>
</reference>
<dbReference type="GO" id="GO:0005524">
    <property type="term" value="F:ATP binding"/>
    <property type="evidence" value="ECO:0007669"/>
    <property type="project" value="UniProtKB-KW"/>
</dbReference>
<feature type="compositionally biased region" description="Basic and acidic residues" evidence="1">
    <location>
        <begin position="712"/>
        <end position="725"/>
    </location>
</feature>
<organism evidence="3">
    <name type="scientific">Odontella aurita</name>
    <dbReference type="NCBI Taxonomy" id="265563"/>
    <lineage>
        <taxon>Eukaryota</taxon>
        <taxon>Sar</taxon>
        <taxon>Stramenopiles</taxon>
        <taxon>Ochrophyta</taxon>
        <taxon>Bacillariophyta</taxon>
        <taxon>Mediophyceae</taxon>
        <taxon>Biddulphiophycidae</taxon>
        <taxon>Eupodiscales</taxon>
        <taxon>Odontellaceae</taxon>
        <taxon>Odontella</taxon>
    </lineage>
</organism>
<accession>A0A7S4MS30</accession>
<feature type="region of interest" description="Disordered" evidence="1">
    <location>
        <begin position="505"/>
        <end position="532"/>
    </location>
</feature>
<feature type="compositionally biased region" description="Basic and acidic residues" evidence="1">
    <location>
        <begin position="514"/>
        <end position="532"/>
    </location>
</feature>
<dbReference type="SUPFAM" id="SSF56091">
    <property type="entry name" value="DNA ligase/mRNA capping enzyme, catalytic domain"/>
    <property type="match status" value="1"/>
</dbReference>
<dbReference type="Pfam" id="PF09414">
    <property type="entry name" value="RNA_ligase"/>
    <property type="match status" value="1"/>
</dbReference>
<feature type="compositionally biased region" description="Basic and acidic residues" evidence="1">
    <location>
        <begin position="637"/>
        <end position="658"/>
    </location>
</feature>
<dbReference type="Pfam" id="PF13671">
    <property type="entry name" value="AAA_33"/>
    <property type="match status" value="1"/>
</dbReference>
<feature type="compositionally biased region" description="Basic and acidic residues" evidence="1">
    <location>
        <begin position="689"/>
        <end position="702"/>
    </location>
</feature>
<dbReference type="PANTHER" id="PTHR43883">
    <property type="entry name" value="SLR0207 PROTEIN"/>
    <property type="match status" value="1"/>
</dbReference>